<dbReference type="Proteomes" id="UP000050794">
    <property type="component" value="Unassembled WGS sequence"/>
</dbReference>
<dbReference type="WBParaSite" id="TCNE_0000956901-mRNA-1">
    <property type="protein sequence ID" value="TCNE_0000956901-mRNA-1"/>
    <property type="gene ID" value="TCNE_0000956901"/>
</dbReference>
<evidence type="ECO:0000313" key="1">
    <source>
        <dbReference type="EMBL" id="VDM40890.1"/>
    </source>
</evidence>
<gene>
    <name evidence="1" type="ORF">TCNE_LOCUS9569</name>
</gene>
<dbReference type="AlphaFoldDB" id="A0A183UM49"/>
<sequence length="70" mass="7460">MRSCVSVWNGCTTNKADMDMEMCAGWRVVFAQDACSSALHTHDSTALPIPIDRAAAVGMKTALLNTVSLS</sequence>
<evidence type="ECO:0000313" key="2">
    <source>
        <dbReference type="Proteomes" id="UP000050794"/>
    </source>
</evidence>
<protein>
    <submittedName>
        <fullName evidence="3">GMC_oxred_C domain-containing protein</fullName>
    </submittedName>
</protein>
<name>A0A183UM49_TOXCA</name>
<organism evidence="2 3">
    <name type="scientific">Toxocara canis</name>
    <name type="common">Canine roundworm</name>
    <dbReference type="NCBI Taxonomy" id="6265"/>
    <lineage>
        <taxon>Eukaryota</taxon>
        <taxon>Metazoa</taxon>
        <taxon>Ecdysozoa</taxon>
        <taxon>Nematoda</taxon>
        <taxon>Chromadorea</taxon>
        <taxon>Rhabditida</taxon>
        <taxon>Spirurina</taxon>
        <taxon>Ascaridomorpha</taxon>
        <taxon>Ascaridoidea</taxon>
        <taxon>Toxocaridae</taxon>
        <taxon>Toxocara</taxon>
    </lineage>
</organism>
<reference evidence="1 2" key="2">
    <citation type="submission" date="2018-11" db="EMBL/GenBank/DDBJ databases">
        <authorList>
            <consortium name="Pathogen Informatics"/>
        </authorList>
    </citation>
    <scope>NUCLEOTIDE SEQUENCE [LARGE SCALE GENOMIC DNA]</scope>
</reference>
<accession>A0A183UM49</accession>
<dbReference type="EMBL" id="UYWY01020214">
    <property type="protein sequence ID" value="VDM40890.1"/>
    <property type="molecule type" value="Genomic_DNA"/>
</dbReference>
<keyword evidence="2" id="KW-1185">Reference proteome</keyword>
<proteinExistence type="predicted"/>
<reference evidence="3" key="1">
    <citation type="submission" date="2016-06" db="UniProtKB">
        <authorList>
            <consortium name="WormBaseParasite"/>
        </authorList>
    </citation>
    <scope>IDENTIFICATION</scope>
</reference>
<evidence type="ECO:0000313" key="3">
    <source>
        <dbReference type="WBParaSite" id="TCNE_0000956901-mRNA-1"/>
    </source>
</evidence>